<sequence>MTLDVCGGLIRRKLLGPARPVPAGLFVRLAAYLAVLEMLVYTVQKVYMAGRGEIGMPGHPAPESVQAQFAHAGLAQAANAALGALAATVALATVTRWGARIPRWVLCCALTLALVMLSLGAVATIGRPDFGWGHLGWSGVLGSLREAVQLGAWLVVAVSYGLRTRRPRDRPAAGAGR</sequence>
<dbReference type="Proteomes" id="UP001626628">
    <property type="component" value="Chromosome"/>
</dbReference>
<keyword evidence="3" id="KW-1185">Reference proteome</keyword>
<feature type="transmembrane region" description="Helical" evidence="1">
    <location>
        <begin position="146"/>
        <end position="162"/>
    </location>
</feature>
<evidence type="ECO:0000313" key="2">
    <source>
        <dbReference type="EMBL" id="WXK80828.1"/>
    </source>
</evidence>
<keyword evidence="1" id="KW-1133">Transmembrane helix</keyword>
<gene>
    <name evidence="2" type="ORF">WAB15_35115</name>
</gene>
<evidence type="ECO:0000313" key="3">
    <source>
        <dbReference type="Proteomes" id="UP001626628"/>
    </source>
</evidence>
<name>A0ABZ2QXQ6_9ACTN</name>
<keyword evidence="1" id="KW-0812">Transmembrane</keyword>
<dbReference type="RefSeq" id="WP_399145383.1">
    <property type="nucleotide sequence ID" value="NZ_CP147982.1"/>
</dbReference>
<proteinExistence type="predicted"/>
<feature type="transmembrane region" description="Helical" evidence="1">
    <location>
        <begin position="69"/>
        <end position="92"/>
    </location>
</feature>
<dbReference type="EMBL" id="CP147982">
    <property type="protein sequence ID" value="WXK80828.1"/>
    <property type="molecule type" value="Genomic_DNA"/>
</dbReference>
<evidence type="ECO:0008006" key="4">
    <source>
        <dbReference type="Google" id="ProtNLM"/>
    </source>
</evidence>
<feature type="transmembrane region" description="Helical" evidence="1">
    <location>
        <begin position="104"/>
        <end position="126"/>
    </location>
</feature>
<reference evidence="2 3" key="1">
    <citation type="submission" date="2024-03" db="EMBL/GenBank/DDBJ databases">
        <title>The complete genome of Streptomyces sirii sp.nov.</title>
        <authorList>
            <person name="Zakalyukina Y.V."/>
            <person name="Belik A.R."/>
            <person name="Biryukov M.V."/>
            <person name="Baturina O.A."/>
            <person name="Kabilov M.R."/>
        </authorList>
    </citation>
    <scope>NUCLEOTIDE SEQUENCE [LARGE SCALE GENOMIC DNA]</scope>
    <source>
        <strain evidence="2 3">BP-8</strain>
    </source>
</reference>
<protein>
    <recommendedName>
        <fullName evidence="4">DUF998 domain-containing protein</fullName>
    </recommendedName>
</protein>
<keyword evidence="1" id="KW-0472">Membrane</keyword>
<accession>A0ABZ2QXQ6</accession>
<organism evidence="2 3">
    <name type="scientific">Streptomyces sirii</name>
    <dbReference type="NCBI Taxonomy" id="3127701"/>
    <lineage>
        <taxon>Bacteria</taxon>
        <taxon>Bacillati</taxon>
        <taxon>Actinomycetota</taxon>
        <taxon>Actinomycetes</taxon>
        <taxon>Kitasatosporales</taxon>
        <taxon>Streptomycetaceae</taxon>
        <taxon>Streptomyces</taxon>
    </lineage>
</organism>
<feature type="transmembrane region" description="Helical" evidence="1">
    <location>
        <begin position="21"/>
        <end position="41"/>
    </location>
</feature>
<evidence type="ECO:0000256" key="1">
    <source>
        <dbReference type="SAM" id="Phobius"/>
    </source>
</evidence>